<keyword evidence="4 11" id="KW-1134">Transmembrane beta strand</keyword>
<dbReference type="InterPro" id="IPR039426">
    <property type="entry name" value="TonB-dep_rcpt-like"/>
</dbReference>
<dbReference type="Proteomes" id="UP000295361">
    <property type="component" value="Unassembled WGS sequence"/>
</dbReference>
<evidence type="ECO:0000256" key="7">
    <source>
        <dbReference type="ARBA" id="ARBA00023077"/>
    </source>
</evidence>
<dbReference type="Pfam" id="PF00593">
    <property type="entry name" value="TonB_dep_Rec_b-barrel"/>
    <property type="match status" value="1"/>
</dbReference>
<keyword evidence="5 11" id="KW-0812">Transmembrane</keyword>
<evidence type="ECO:0000256" key="11">
    <source>
        <dbReference type="PROSITE-ProRule" id="PRU01360"/>
    </source>
</evidence>
<dbReference type="RefSeq" id="WP_166651935.1">
    <property type="nucleotide sequence ID" value="NZ_SNXS01000002.1"/>
</dbReference>
<evidence type="ECO:0000256" key="6">
    <source>
        <dbReference type="ARBA" id="ARBA00022729"/>
    </source>
</evidence>
<dbReference type="GO" id="GO:0015344">
    <property type="term" value="F:siderophore uptake transmembrane transporter activity"/>
    <property type="evidence" value="ECO:0007669"/>
    <property type="project" value="TreeGrafter"/>
</dbReference>
<dbReference type="InterPro" id="IPR037066">
    <property type="entry name" value="Plug_dom_sf"/>
</dbReference>
<dbReference type="SUPFAM" id="SSF56935">
    <property type="entry name" value="Porins"/>
    <property type="match status" value="1"/>
</dbReference>
<comment type="caution">
    <text evidence="15">The sequence shown here is derived from an EMBL/GenBank/DDBJ whole genome shotgun (WGS) entry which is preliminary data.</text>
</comment>
<dbReference type="Gene3D" id="2.40.170.20">
    <property type="entry name" value="TonB-dependent receptor, beta-barrel domain"/>
    <property type="match status" value="1"/>
</dbReference>
<dbReference type="Gene3D" id="2.170.130.10">
    <property type="entry name" value="TonB-dependent receptor, plug domain"/>
    <property type="match status" value="1"/>
</dbReference>
<evidence type="ECO:0000256" key="12">
    <source>
        <dbReference type="RuleBase" id="RU003357"/>
    </source>
</evidence>
<comment type="similarity">
    <text evidence="2 11 12">Belongs to the TonB-dependent receptor family.</text>
</comment>
<evidence type="ECO:0000256" key="10">
    <source>
        <dbReference type="ARBA" id="ARBA00023237"/>
    </source>
</evidence>
<dbReference type="PANTHER" id="PTHR30069:SF29">
    <property type="entry name" value="HEMOGLOBIN AND HEMOGLOBIN-HAPTOGLOBIN-BINDING PROTEIN 1-RELATED"/>
    <property type="match status" value="1"/>
</dbReference>
<keyword evidence="3 11" id="KW-0813">Transport</keyword>
<feature type="domain" description="TonB-dependent receptor plug" evidence="14">
    <location>
        <begin position="50"/>
        <end position="158"/>
    </location>
</feature>
<dbReference type="InParanoid" id="A0A4R6QPS3"/>
<accession>A0A4R6QPS3</accession>
<dbReference type="CDD" id="cd01347">
    <property type="entry name" value="ligand_gated_channel"/>
    <property type="match status" value="1"/>
</dbReference>
<keyword evidence="10 11" id="KW-0998">Cell outer membrane</keyword>
<keyword evidence="16" id="KW-1185">Reference proteome</keyword>
<dbReference type="PROSITE" id="PS52016">
    <property type="entry name" value="TONB_DEPENDENT_REC_3"/>
    <property type="match status" value="1"/>
</dbReference>
<dbReference type="InterPro" id="IPR012910">
    <property type="entry name" value="Plug_dom"/>
</dbReference>
<dbReference type="EMBL" id="SNXS01000002">
    <property type="protein sequence ID" value="TDP73006.1"/>
    <property type="molecule type" value="Genomic_DNA"/>
</dbReference>
<feature type="domain" description="TonB-dependent receptor-like beta-barrel" evidence="13">
    <location>
        <begin position="226"/>
        <end position="659"/>
    </location>
</feature>
<evidence type="ECO:0000256" key="3">
    <source>
        <dbReference type="ARBA" id="ARBA00022448"/>
    </source>
</evidence>
<evidence type="ECO:0000259" key="13">
    <source>
        <dbReference type="Pfam" id="PF00593"/>
    </source>
</evidence>
<dbReference type="PANTHER" id="PTHR30069">
    <property type="entry name" value="TONB-DEPENDENT OUTER MEMBRANE RECEPTOR"/>
    <property type="match status" value="1"/>
</dbReference>
<dbReference type="AlphaFoldDB" id="A0A4R6QPS3"/>
<proteinExistence type="inferred from homology"/>
<gene>
    <name evidence="15" type="ORF">DES47_102752</name>
</gene>
<dbReference type="GO" id="GO:0009279">
    <property type="term" value="C:cell outer membrane"/>
    <property type="evidence" value="ECO:0007669"/>
    <property type="project" value="UniProtKB-SubCell"/>
</dbReference>
<organism evidence="15 16">
    <name type="scientific">Roseateles toxinivorans</name>
    <dbReference type="NCBI Taxonomy" id="270368"/>
    <lineage>
        <taxon>Bacteria</taxon>
        <taxon>Pseudomonadati</taxon>
        <taxon>Pseudomonadota</taxon>
        <taxon>Betaproteobacteria</taxon>
        <taxon>Burkholderiales</taxon>
        <taxon>Sphaerotilaceae</taxon>
        <taxon>Roseateles</taxon>
    </lineage>
</organism>
<dbReference type="InterPro" id="IPR036942">
    <property type="entry name" value="Beta-barrel_TonB_sf"/>
</dbReference>
<evidence type="ECO:0000256" key="4">
    <source>
        <dbReference type="ARBA" id="ARBA00022452"/>
    </source>
</evidence>
<name>A0A4R6QPS3_9BURK</name>
<protein>
    <submittedName>
        <fullName evidence="15">Iron complex outermembrane receptor protein</fullName>
    </submittedName>
</protein>
<evidence type="ECO:0000313" key="15">
    <source>
        <dbReference type="EMBL" id="TDP73006.1"/>
    </source>
</evidence>
<keyword evidence="6" id="KW-0732">Signal</keyword>
<evidence type="ECO:0000256" key="2">
    <source>
        <dbReference type="ARBA" id="ARBA00009810"/>
    </source>
</evidence>
<dbReference type="InterPro" id="IPR000531">
    <property type="entry name" value="Beta-barrel_TonB"/>
</dbReference>
<keyword evidence="7 12" id="KW-0798">TonB box</keyword>
<reference evidence="15 16" key="1">
    <citation type="submission" date="2019-03" db="EMBL/GenBank/DDBJ databases">
        <title>Genomic Encyclopedia of Type Strains, Phase IV (KMG-IV): sequencing the most valuable type-strain genomes for metagenomic binning, comparative biology and taxonomic classification.</title>
        <authorList>
            <person name="Goeker M."/>
        </authorList>
    </citation>
    <scope>NUCLEOTIDE SEQUENCE [LARGE SCALE GENOMIC DNA]</scope>
    <source>
        <strain evidence="15 16">DSM 16998</strain>
    </source>
</reference>
<dbReference type="GO" id="GO:0044718">
    <property type="term" value="P:siderophore transmembrane transport"/>
    <property type="evidence" value="ECO:0007669"/>
    <property type="project" value="TreeGrafter"/>
</dbReference>
<evidence type="ECO:0000256" key="9">
    <source>
        <dbReference type="ARBA" id="ARBA00023170"/>
    </source>
</evidence>
<evidence type="ECO:0000256" key="8">
    <source>
        <dbReference type="ARBA" id="ARBA00023136"/>
    </source>
</evidence>
<keyword evidence="8 11" id="KW-0472">Membrane</keyword>
<evidence type="ECO:0000256" key="5">
    <source>
        <dbReference type="ARBA" id="ARBA00022692"/>
    </source>
</evidence>
<comment type="subcellular location">
    <subcellularLocation>
        <location evidence="1 11">Cell outer membrane</location>
        <topology evidence="1 11">Multi-pass membrane protein</topology>
    </subcellularLocation>
</comment>
<evidence type="ECO:0000259" key="14">
    <source>
        <dbReference type="Pfam" id="PF07715"/>
    </source>
</evidence>
<dbReference type="Pfam" id="PF07715">
    <property type="entry name" value="Plug"/>
    <property type="match status" value="1"/>
</dbReference>
<keyword evidence="9 15" id="KW-0675">Receptor</keyword>
<evidence type="ECO:0000313" key="16">
    <source>
        <dbReference type="Proteomes" id="UP000295361"/>
    </source>
</evidence>
<sequence length="694" mass="75628">MQGLRCIAVVGLAWRAVAAAQGSEEQELAEVYGDQATLSIASGTAQTLLRAPAVATVITAQDILAMGAHDLDEVLERVPGLHVGRSSGSYPTLYLVRGIYSAYNPQTLVLQNGVPMTTLFVGNRGNGWGGLPVQHIARIEVMLSPGSALYGADAYAGVVNIITKNAQDIAGTEAGLRLGSFGSREAWVQHGGSWGPVQLAAFLRRYSSDGPGSRIESDAQSFNDRTFGTAASLAPGRMNQANESVDANLDLALASWRLRFNYKQRELGAAAGVSQALDPTGLYRTARLVSDLSWSEAQLAPELGAGFTLSAMHYAVTFPRPLQIYPAGVRFPTGVFPNGMFGAPETWERQWRWHGHLSYTGLKGHQLRIGLGLEDLDLYRTRELKNFGFAPNGLPVPEPEITDHTGTDPFMRPQRRRVAYAYVQDDWQISPDWALTLGLRADRFSDFGSTVNPRVALVWEAAYNLSLKFLHGRAFRAPTFNEQYSINNPVSRGNPDIRPETQRTTEAVLIWQPNRAAQLALSVFGYKMDDIIRATPNALAGTGTTYNNTGDQRGKGFELSGSWEPVNALRLQASYSYQRSRDEATGVDAGYAPHHHGYLLADWRLSSAWRLGAQVNHVAGRARPAGDARPPVADYTALDLSLRLALPGTGWTLAAQVHNALDTDIREPSLAPGRIPNDLPMAPRTFSVEASYRF</sequence>
<evidence type="ECO:0000256" key="1">
    <source>
        <dbReference type="ARBA" id="ARBA00004571"/>
    </source>
</evidence>